<protein>
    <submittedName>
        <fullName evidence="1">Uncharacterized protein</fullName>
    </submittedName>
</protein>
<dbReference type="AlphaFoldDB" id="A0A1Y2CB42"/>
<gene>
    <name evidence="1" type="ORF">BCR33DRAFT_850776</name>
</gene>
<evidence type="ECO:0000313" key="1">
    <source>
        <dbReference type="EMBL" id="ORY44156.1"/>
    </source>
</evidence>
<dbReference type="Proteomes" id="UP000193642">
    <property type="component" value="Unassembled WGS sequence"/>
</dbReference>
<proteinExistence type="predicted"/>
<name>A0A1Y2CB42_9FUNG</name>
<reference evidence="1 2" key="1">
    <citation type="submission" date="2016-07" db="EMBL/GenBank/DDBJ databases">
        <title>Pervasive Adenine N6-methylation of Active Genes in Fungi.</title>
        <authorList>
            <consortium name="DOE Joint Genome Institute"/>
            <person name="Mondo S.J."/>
            <person name="Dannebaum R.O."/>
            <person name="Kuo R.C."/>
            <person name="Labutti K."/>
            <person name="Haridas S."/>
            <person name="Kuo A."/>
            <person name="Salamov A."/>
            <person name="Ahrendt S.R."/>
            <person name="Lipzen A."/>
            <person name="Sullivan W."/>
            <person name="Andreopoulos W.B."/>
            <person name="Clum A."/>
            <person name="Lindquist E."/>
            <person name="Daum C."/>
            <person name="Ramamoorthy G.K."/>
            <person name="Gryganskyi A."/>
            <person name="Culley D."/>
            <person name="Magnuson J.K."/>
            <person name="James T.Y."/>
            <person name="O'Malley M.A."/>
            <person name="Stajich J.E."/>
            <person name="Spatafora J.W."/>
            <person name="Visel A."/>
            <person name="Grigoriev I.V."/>
        </authorList>
    </citation>
    <scope>NUCLEOTIDE SEQUENCE [LARGE SCALE GENOMIC DNA]</scope>
    <source>
        <strain evidence="1 2">JEL800</strain>
    </source>
</reference>
<sequence>MTILCWYIPAAAVKNLRGLFSLDWNDKCASTGAILIEYARTYSQWIIHEKEDADLWVLQAQSVDRILGVNADGILEVEAFGEHSNVLRCDSRKLDSAARNDKMRDRSNMNLEDVNREDSNVEVIGLEVVMLSNENLGPLSHSPVKVENQSVVYNPRNNRKNKIVHIMKLISVKEGEAIQQN</sequence>
<dbReference type="EMBL" id="MCGO01000023">
    <property type="protein sequence ID" value="ORY44156.1"/>
    <property type="molecule type" value="Genomic_DNA"/>
</dbReference>
<keyword evidence="2" id="KW-1185">Reference proteome</keyword>
<accession>A0A1Y2CB42</accession>
<organism evidence="1 2">
    <name type="scientific">Rhizoclosmatium globosum</name>
    <dbReference type="NCBI Taxonomy" id="329046"/>
    <lineage>
        <taxon>Eukaryota</taxon>
        <taxon>Fungi</taxon>
        <taxon>Fungi incertae sedis</taxon>
        <taxon>Chytridiomycota</taxon>
        <taxon>Chytridiomycota incertae sedis</taxon>
        <taxon>Chytridiomycetes</taxon>
        <taxon>Chytridiales</taxon>
        <taxon>Chytriomycetaceae</taxon>
        <taxon>Rhizoclosmatium</taxon>
    </lineage>
</organism>
<comment type="caution">
    <text evidence="1">The sequence shown here is derived from an EMBL/GenBank/DDBJ whole genome shotgun (WGS) entry which is preliminary data.</text>
</comment>
<evidence type="ECO:0000313" key="2">
    <source>
        <dbReference type="Proteomes" id="UP000193642"/>
    </source>
</evidence>